<dbReference type="OrthoDB" id="4801736at2"/>
<gene>
    <name evidence="2" type="ORF">FKG94_08765</name>
</gene>
<protein>
    <submittedName>
        <fullName evidence="2">Helix-turn-helix domain-containing protein</fullName>
    </submittedName>
</protein>
<dbReference type="EMBL" id="VHSG01000008">
    <property type="protein sequence ID" value="TQV81188.1"/>
    <property type="molecule type" value="Genomic_DNA"/>
</dbReference>
<evidence type="ECO:0000256" key="1">
    <source>
        <dbReference type="SAM" id="MobiDB-lite"/>
    </source>
</evidence>
<proteinExistence type="predicted"/>
<keyword evidence="3" id="KW-1185">Reference proteome</keyword>
<evidence type="ECO:0000313" key="2">
    <source>
        <dbReference type="EMBL" id="TQV81188.1"/>
    </source>
</evidence>
<name>A0A545TVE5_9GAMM</name>
<sequence>MGHAKRKSVEELTSVVEDAAKDLSDSVVEALIAHPGAVVSALAVAGNALVGRGPVDEAAPAEGTTDKPPIEAIGSEPDPPVDTAEAERRLLALTRPGKREKLLTSDELAALAGLKSRQTVHNWLKKGRLIGWESAKRGYVFPAVQLDNRRRPLPGLARIIPLFDDGYSAWLWLTTPSPALSGATPLSRLHKGCIDEVEAAAIGYGHGDFA</sequence>
<dbReference type="RefSeq" id="WP_142903849.1">
    <property type="nucleotide sequence ID" value="NZ_ML660091.1"/>
</dbReference>
<evidence type="ECO:0000313" key="3">
    <source>
        <dbReference type="Proteomes" id="UP000319732"/>
    </source>
</evidence>
<organism evidence="2 3">
    <name type="scientific">Exilibacterium tricleocarpae</name>
    <dbReference type="NCBI Taxonomy" id="2591008"/>
    <lineage>
        <taxon>Bacteria</taxon>
        <taxon>Pseudomonadati</taxon>
        <taxon>Pseudomonadota</taxon>
        <taxon>Gammaproteobacteria</taxon>
        <taxon>Cellvibrionales</taxon>
        <taxon>Cellvibrionaceae</taxon>
        <taxon>Exilibacterium</taxon>
    </lineage>
</organism>
<feature type="region of interest" description="Disordered" evidence="1">
    <location>
        <begin position="53"/>
        <end position="82"/>
    </location>
</feature>
<dbReference type="Proteomes" id="UP000319732">
    <property type="component" value="Unassembled WGS sequence"/>
</dbReference>
<reference evidence="2 3" key="1">
    <citation type="submission" date="2019-06" db="EMBL/GenBank/DDBJ databases">
        <title>Whole genome sequence for Cellvibrionaceae sp. R142.</title>
        <authorList>
            <person name="Wang G."/>
        </authorList>
    </citation>
    <scope>NUCLEOTIDE SEQUENCE [LARGE SCALE GENOMIC DNA]</scope>
    <source>
        <strain evidence="2 3">R142</strain>
    </source>
</reference>
<accession>A0A545TVE5</accession>
<dbReference type="AlphaFoldDB" id="A0A545TVE5"/>
<comment type="caution">
    <text evidence="2">The sequence shown here is derived from an EMBL/GenBank/DDBJ whole genome shotgun (WGS) entry which is preliminary data.</text>
</comment>